<dbReference type="NCBIfam" id="TIGR02121">
    <property type="entry name" value="Na_Pro_sym"/>
    <property type="match status" value="1"/>
</dbReference>
<protein>
    <recommendedName>
        <fullName evidence="14">Sodium/proline symporter</fullName>
    </recommendedName>
    <alternativeName>
        <fullName evidence="14">Proline permease</fullName>
    </alternativeName>
</protein>
<feature type="transmembrane region" description="Helical" evidence="14">
    <location>
        <begin position="428"/>
        <end position="448"/>
    </location>
</feature>
<dbReference type="InterPro" id="IPR050277">
    <property type="entry name" value="Sodium:Solute_Symporter"/>
</dbReference>
<dbReference type="InterPro" id="IPR011851">
    <property type="entry name" value="Na/Pro_symporter"/>
</dbReference>
<dbReference type="PROSITE" id="PS50283">
    <property type="entry name" value="NA_SOLUT_SYMP_3"/>
    <property type="match status" value="1"/>
</dbReference>
<feature type="transmembrane region" description="Helical" evidence="14">
    <location>
        <begin position="370"/>
        <end position="391"/>
    </location>
</feature>
<evidence type="ECO:0000256" key="11">
    <source>
        <dbReference type="ARBA" id="ARBA00023201"/>
    </source>
</evidence>
<dbReference type="GO" id="GO:0005298">
    <property type="term" value="F:proline:sodium symporter activity"/>
    <property type="evidence" value="ECO:0007669"/>
    <property type="project" value="UniProtKB-UniRule"/>
</dbReference>
<keyword evidence="11 14" id="KW-0739">Sodium transport</keyword>
<evidence type="ECO:0000256" key="9">
    <source>
        <dbReference type="ARBA" id="ARBA00023065"/>
    </source>
</evidence>
<dbReference type="GO" id="GO:0031402">
    <property type="term" value="F:sodium ion binding"/>
    <property type="evidence" value="ECO:0007669"/>
    <property type="project" value="UniProtKB-UniRule"/>
</dbReference>
<keyword evidence="6 14" id="KW-0769">Symport</keyword>
<dbReference type="InterPro" id="IPR018212">
    <property type="entry name" value="Na/solute_symporter_CS"/>
</dbReference>
<feature type="transmembrane region" description="Helical" evidence="14">
    <location>
        <begin position="192"/>
        <end position="213"/>
    </location>
</feature>
<sequence>MSAQFYLYLALAIYFAVMLFIGWLAFRRTSSHEGYMLAGRGLPPWVAALSAGASDMSGWLIMGLPGAIYASGLIEWWIAVGLLIGSYLNWRLVAPRLRAYSEVSRNSITIPSFFENRTRDRTRLLRTISSVIILVFFTLYASSGMVAGGKYFESTFGGDYWIGMLLVTVVTLAYTLFGGFLGASLTDVVQGLMMVVALIVVPVVAIITIGGWGEATGSGASAGQLSLFGDGTLSTGAVVLVVVSGLAWGLGYFGQPHIIVRFMALRTPQEAASARRIGTSWQFLSLLGAVASGLVGAAYFEKFGGAPADPETVVLLMSQVLLHPLVAGFVLAAVLAAIMSTLSSQLIVCSSALVEDLYRLARKTPPSDRALVLLGRGGVLVVALLAALLAISPNDSVLGLVSFAWAGFGAAFGPIVLLSLYWRRLTNWGALAGMVAGSVTVFVWKALGTGLYELLPGFVVALAAAVLVSLATQRPDADIEREFSETMELVLPGRDRADRR</sequence>
<dbReference type="GO" id="GO:0015824">
    <property type="term" value="P:proline transport"/>
    <property type="evidence" value="ECO:0007669"/>
    <property type="project" value="UniProtKB-UniRule"/>
</dbReference>
<evidence type="ECO:0000256" key="4">
    <source>
        <dbReference type="ARBA" id="ARBA00022475"/>
    </source>
</evidence>
<evidence type="ECO:0000256" key="14">
    <source>
        <dbReference type="RuleBase" id="RU366012"/>
    </source>
</evidence>
<accession>A0A1H1BJR8</accession>
<keyword evidence="4 14" id="KW-1003">Cell membrane</keyword>
<dbReference type="AlphaFoldDB" id="A0A1H1BJR8"/>
<comment type="function">
    <text evidence="14">Catalyzes the sodium-dependent uptake of extracellular L-proline.</text>
</comment>
<evidence type="ECO:0000256" key="1">
    <source>
        <dbReference type="ARBA" id="ARBA00004651"/>
    </source>
</evidence>
<feature type="transmembrane region" description="Helical" evidence="14">
    <location>
        <begin position="124"/>
        <end position="141"/>
    </location>
</feature>
<evidence type="ECO:0000256" key="7">
    <source>
        <dbReference type="ARBA" id="ARBA00022989"/>
    </source>
</evidence>
<dbReference type="CDD" id="cd11475">
    <property type="entry name" value="SLC5sbd_PutP"/>
    <property type="match status" value="1"/>
</dbReference>
<feature type="transmembrane region" description="Helical" evidence="14">
    <location>
        <begin position="397"/>
        <end position="421"/>
    </location>
</feature>
<feature type="transmembrane region" description="Helical" evidence="14">
    <location>
        <begin position="68"/>
        <end position="88"/>
    </location>
</feature>
<dbReference type="InterPro" id="IPR038377">
    <property type="entry name" value="Na/Glc_symporter_sf"/>
</dbReference>
<name>A0A1H1BJR8_9MICO</name>
<reference evidence="15 16" key="1">
    <citation type="submission" date="2016-10" db="EMBL/GenBank/DDBJ databases">
        <authorList>
            <person name="de Groot N.N."/>
        </authorList>
    </citation>
    <scope>NUCLEOTIDE SEQUENCE [LARGE SCALE GENOMIC DNA]</scope>
    <source>
        <strain evidence="15 16">DSM 22788</strain>
    </source>
</reference>
<evidence type="ECO:0000256" key="6">
    <source>
        <dbReference type="ARBA" id="ARBA00022847"/>
    </source>
</evidence>
<dbReference type="RefSeq" id="WP_010156477.1">
    <property type="nucleotide sequence ID" value="NZ_FNKB01000002.1"/>
</dbReference>
<comment type="subcellular location">
    <subcellularLocation>
        <location evidence="1 14">Cell membrane</location>
        <topology evidence="1 14">Multi-pass membrane protein</topology>
    </subcellularLocation>
</comment>
<keyword evidence="3 14" id="KW-0813">Transport</keyword>
<evidence type="ECO:0000256" key="8">
    <source>
        <dbReference type="ARBA" id="ARBA00023053"/>
    </source>
</evidence>
<feature type="transmembrane region" description="Helical" evidence="14">
    <location>
        <begin position="283"/>
        <end position="300"/>
    </location>
</feature>
<proteinExistence type="inferred from homology"/>
<evidence type="ECO:0000256" key="3">
    <source>
        <dbReference type="ARBA" id="ARBA00022448"/>
    </source>
</evidence>
<dbReference type="GO" id="GO:0005886">
    <property type="term" value="C:plasma membrane"/>
    <property type="evidence" value="ECO:0007669"/>
    <property type="project" value="UniProtKB-SubCell"/>
</dbReference>
<keyword evidence="10 14" id="KW-0472">Membrane</keyword>
<dbReference type="InterPro" id="IPR001734">
    <property type="entry name" value="Na/solute_symporter"/>
</dbReference>
<evidence type="ECO:0000256" key="2">
    <source>
        <dbReference type="ARBA" id="ARBA00006434"/>
    </source>
</evidence>
<dbReference type="eggNOG" id="COG0591">
    <property type="taxonomic scope" value="Bacteria"/>
</dbReference>
<keyword evidence="5 14" id="KW-0812">Transmembrane</keyword>
<dbReference type="PANTHER" id="PTHR48086:SF3">
    <property type="entry name" value="SODIUM_PROLINE SYMPORTER"/>
    <property type="match status" value="1"/>
</dbReference>
<evidence type="ECO:0000256" key="10">
    <source>
        <dbReference type="ARBA" id="ARBA00023136"/>
    </source>
</evidence>
<feature type="transmembrane region" description="Helical" evidence="14">
    <location>
        <begin position="233"/>
        <end position="253"/>
    </location>
</feature>
<feature type="transmembrane region" description="Helical" evidence="14">
    <location>
        <begin position="454"/>
        <end position="472"/>
    </location>
</feature>
<evidence type="ECO:0000256" key="13">
    <source>
        <dbReference type="RuleBase" id="RU362091"/>
    </source>
</evidence>
<dbReference type="GO" id="GO:0015193">
    <property type="term" value="F:L-proline transmembrane transporter activity"/>
    <property type="evidence" value="ECO:0007669"/>
    <property type="project" value="TreeGrafter"/>
</dbReference>
<feature type="transmembrane region" description="Helical" evidence="14">
    <location>
        <begin position="320"/>
        <end position="349"/>
    </location>
</feature>
<comment type="similarity">
    <text evidence="2 13">Belongs to the sodium:solute symporter (SSF) (TC 2.A.21) family.</text>
</comment>
<evidence type="ECO:0000256" key="12">
    <source>
        <dbReference type="ARBA" id="ARBA00033708"/>
    </source>
</evidence>
<dbReference type="Proteomes" id="UP000182690">
    <property type="component" value="Unassembled WGS sequence"/>
</dbReference>
<gene>
    <name evidence="15" type="ORF">SAMN04488565_2870</name>
</gene>
<dbReference type="OrthoDB" id="9789704at2"/>
<evidence type="ECO:0000256" key="5">
    <source>
        <dbReference type="ARBA" id="ARBA00022692"/>
    </source>
</evidence>
<dbReference type="NCBIfam" id="TIGR00813">
    <property type="entry name" value="sss"/>
    <property type="match status" value="1"/>
</dbReference>
<dbReference type="EMBL" id="FNKB01000002">
    <property type="protein sequence ID" value="SDQ52161.1"/>
    <property type="molecule type" value="Genomic_DNA"/>
</dbReference>
<feature type="transmembrane region" description="Helical" evidence="14">
    <location>
        <begin position="161"/>
        <end position="185"/>
    </location>
</feature>
<keyword evidence="8 14" id="KW-0915">Sodium</keyword>
<keyword evidence="14" id="KW-0029">Amino-acid transport</keyword>
<comment type="catalytic activity">
    <reaction evidence="12">
        <text>L-proline(in) + Na(+)(in) = L-proline(out) + Na(+)(out)</text>
        <dbReference type="Rhea" id="RHEA:28967"/>
        <dbReference type="ChEBI" id="CHEBI:29101"/>
        <dbReference type="ChEBI" id="CHEBI:60039"/>
    </reaction>
</comment>
<keyword evidence="7 14" id="KW-1133">Transmembrane helix</keyword>
<keyword evidence="9 14" id="KW-0406">Ion transport</keyword>
<dbReference type="STRING" id="1079994.SAMN04488565_2870"/>
<organism evidence="15 16">
    <name type="scientific">Leucobacter chromiiresistens</name>
    <dbReference type="NCBI Taxonomy" id="1079994"/>
    <lineage>
        <taxon>Bacteria</taxon>
        <taxon>Bacillati</taxon>
        <taxon>Actinomycetota</taxon>
        <taxon>Actinomycetes</taxon>
        <taxon>Micrococcales</taxon>
        <taxon>Microbacteriaceae</taxon>
        <taxon>Leucobacter</taxon>
    </lineage>
</organism>
<evidence type="ECO:0000313" key="15">
    <source>
        <dbReference type="EMBL" id="SDQ52161.1"/>
    </source>
</evidence>
<feature type="transmembrane region" description="Helical" evidence="14">
    <location>
        <begin position="6"/>
        <end position="26"/>
    </location>
</feature>
<dbReference type="PROSITE" id="PS00457">
    <property type="entry name" value="NA_SOLUT_SYMP_2"/>
    <property type="match status" value="1"/>
</dbReference>
<dbReference type="Gene3D" id="1.20.1730.10">
    <property type="entry name" value="Sodium/glucose cotransporter"/>
    <property type="match status" value="1"/>
</dbReference>
<evidence type="ECO:0000313" key="16">
    <source>
        <dbReference type="Proteomes" id="UP000182690"/>
    </source>
</evidence>
<dbReference type="Pfam" id="PF00474">
    <property type="entry name" value="SSF"/>
    <property type="match status" value="1"/>
</dbReference>
<dbReference type="PANTHER" id="PTHR48086">
    <property type="entry name" value="SODIUM/PROLINE SYMPORTER-RELATED"/>
    <property type="match status" value="1"/>
</dbReference>